<dbReference type="InterPro" id="IPR013766">
    <property type="entry name" value="Thioredoxin_domain"/>
</dbReference>
<evidence type="ECO:0000256" key="1">
    <source>
        <dbReference type="ARBA" id="ARBA00023157"/>
    </source>
</evidence>
<dbReference type="SUPFAM" id="SSF52833">
    <property type="entry name" value="Thioredoxin-like"/>
    <property type="match status" value="2"/>
</dbReference>
<evidence type="ECO:0000313" key="4">
    <source>
        <dbReference type="Proteomes" id="UP000006671"/>
    </source>
</evidence>
<dbReference type="EMBL" id="GG738886">
    <property type="protein sequence ID" value="EFC41416.1"/>
    <property type="molecule type" value="Genomic_DNA"/>
</dbReference>
<dbReference type="FunFam" id="3.40.30.10:FF:000245">
    <property type="entry name" value="Thioredoxin"/>
    <property type="match status" value="1"/>
</dbReference>
<dbReference type="PROSITE" id="PS51352">
    <property type="entry name" value="THIOREDOXIN_2"/>
    <property type="match status" value="2"/>
</dbReference>
<evidence type="ECO:0000259" key="2">
    <source>
        <dbReference type="PROSITE" id="PS51352"/>
    </source>
</evidence>
<dbReference type="OMA" id="DECQDIA"/>
<protein>
    <submittedName>
        <fullName evidence="3">Predicted protein</fullName>
    </submittedName>
</protein>
<reference evidence="3 4" key="1">
    <citation type="journal article" date="2010" name="Cell">
        <title>The genome of Naegleria gruberi illuminates early eukaryotic versatility.</title>
        <authorList>
            <person name="Fritz-Laylin L.K."/>
            <person name="Prochnik S.E."/>
            <person name="Ginger M.L."/>
            <person name="Dacks J.B."/>
            <person name="Carpenter M.L."/>
            <person name="Field M.C."/>
            <person name="Kuo A."/>
            <person name="Paredez A."/>
            <person name="Chapman J."/>
            <person name="Pham J."/>
            <person name="Shu S."/>
            <person name="Neupane R."/>
            <person name="Cipriano M."/>
            <person name="Mancuso J."/>
            <person name="Tu H."/>
            <person name="Salamov A."/>
            <person name="Lindquist E."/>
            <person name="Shapiro H."/>
            <person name="Lucas S."/>
            <person name="Grigoriev I.V."/>
            <person name="Cande W.Z."/>
            <person name="Fulton C."/>
            <person name="Rokhsar D.S."/>
            <person name="Dawson S.C."/>
        </authorList>
    </citation>
    <scope>NUCLEOTIDE SEQUENCE [LARGE SCALE GENOMIC DNA]</scope>
    <source>
        <strain evidence="3 4">NEG-M</strain>
    </source>
</reference>
<proteinExistence type="predicted"/>
<dbReference type="PRINTS" id="PR00421">
    <property type="entry name" value="THIOREDOXIN"/>
</dbReference>
<dbReference type="Gene3D" id="3.40.30.10">
    <property type="entry name" value="Glutaredoxin"/>
    <property type="match status" value="3"/>
</dbReference>
<accession>D2VPE5</accession>
<dbReference type="CDD" id="cd02947">
    <property type="entry name" value="TRX_family"/>
    <property type="match status" value="1"/>
</dbReference>
<dbReference type="KEGG" id="ngr:NAEGRDRAFT_80748"/>
<dbReference type="InterPro" id="IPR036249">
    <property type="entry name" value="Thioredoxin-like_sf"/>
</dbReference>
<dbReference type="InParanoid" id="D2VPE5"/>
<dbReference type="VEuPathDB" id="AmoebaDB:NAEGRDRAFT_80748"/>
<dbReference type="STRING" id="5762.D2VPE5"/>
<feature type="domain" description="Thioredoxin" evidence="2">
    <location>
        <begin position="333"/>
        <end position="453"/>
    </location>
</feature>
<gene>
    <name evidence="3" type="ORF">NAEGRDRAFT_80748</name>
</gene>
<keyword evidence="1" id="KW-1015">Disulfide bond</keyword>
<name>D2VPE5_NAEGR</name>
<dbReference type="Pfam" id="PF00085">
    <property type="entry name" value="Thioredoxin"/>
    <property type="match status" value="2"/>
</dbReference>
<dbReference type="OrthoDB" id="2121326at2759"/>
<dbReference type="GeneID" id="8850637"/>
<keyword evidence="4" id="KW-1185">Reference proteome</keyword>
<feature type="domain" description="Thioredoxin" evidence="2">
    <location>
        <begin position="119"/>
        <end position="255"/>
    </location>
</feature>
<dbReference type="AlphaFoldDB" id="D2VPE5"/>
<dbReference type="InterPro" id="IPR017937">
    <property type="entry name" value="Thioredoxin_CS"/>
</dbReference>
<dbReference type="RefSeq" id="XP_002674160.1">
    <property type="nucleotide sequence ID" value="XM_002674114.1"/>
</dbReference>
<sequence>MTTLTELDRSNIPELESTEKYAVLVYYKTGDAVVEEISSLLTSTDDSVLLNANWFKCCVHPEENVNYVGASIAAVVGIDIENLKENVFAVMLEEKGKKFGNTVKSPLDKEALKTWLQSVQDGTATPSIKSEERLSNDEFPDKKGLTKLVASAFDEIVMNPARDVFVDIYADWCGPCQMIAPLIAKVAKVLADEPNIVISKMNSDLNDYSEKLFPEGTIPNMKLFKAGADLKEHPIKFDGERSAAGILTWLHDNCVNKFDLDKYLPICQKYDDFFPTRLEAECSVQEAKDDLEFKTKCDEGNVSAVEKIVSELESSIEEEDVDKVTKLMESLRVSSDREAIRVVADKARLGDVVKIHSQEEFDTNLKSEKLVVVDFTAQWCGPCQFIAPLFASMSTTYPEAIFLKVDVDECNEVAAKCGIQCMPTFQIYKNGAKIEEVQGADPETLEALIQKHK</sequence>
<dbReference type="Proteomes" id="UP000006671">
    <property type="component" value="Unassembled WGS sequence"/>
</dbReference>
<dbReference type="eggNOG" id="KOG0908">
    <property type="taxonomic scope" value="Eukaryota"/>
</dbReference>
<organism evidence="4">
    <name type="scientific">Naegleria gruberi</name>
    <name type="common">Amoeba</name>
    <dbReference type="NCBI Taxonomy" id="5762"/>
    <lineage>
        <taxon>Eukaryota</taxon>
        <taxon>Discoba</taxon>
        <taxon>Heterolobosea</taxon>
        <taxon>Tetramitia</taxon>
        <taxon>Eutetramitia</taxon>
        <taxon>Vahlkampfiidae</taxon>
        <taxon>Naegleria</taxon>
    </lineage>
</organism>
<evidence type="ECO:0000313" key="3">
    <source>
        <dbReference type="EMBL" id="EFC41416.1"/>
    </source>
</evidence>
<dbReference type="PANTHER" id="PTHR46115">
    <property type="entry name" value="THIOREDOXIN-LIKE PROTEIN 1"/>
    <property type="match status" value="1"/>
</dbReference>
<dbReference type="PROSITE" id="PS00194">
    <property type="entry name" value="THIOREDOXIN_1"/>
    <property type="match status" value="2"/>
</dbReference>
<dbReference type="eggNOG" id="KOG0190">
    <property type="taxonomic scope" value="Eukaryota"/>
</dbReference>